<organism evidence="1">
    <name type="scientific">Rhizophora mucronata</name>
    <name type="common">Asiatic mangrove</name>
    <dbReference type="NCBI Taxonomy" id="61149"/>
    <lineage>
        <taxon>Eukaryota</taxon>
        <taxon>Viridiplantae</taxon>
        <taxon>Streptophyta</taxon>
        <taxon>Embryophyta</taxon>
        <taxon>Tracheophyta</taxon>
        <taxon>Spermatophyta</taxon>
        <taxon>Magnoliopsida</taxon>
        <taxon>eudicotyledons</taxon>
        <taxon>Gunneridae</taxon>
        <taxon>Pentapetalae</taxon>
        <taxon>rosids</taxon>
        <taxon>fabids</taxon>
        <taxon>Malpighiales</taxon>
        <taxon>Rhizophoraceae</taxon>
        <taxon>Rhizophora</taxon>
    </lineage>
</organism>
<reference evidence="1" key="1">
    <citation type="submission" date="2018-02" db="EMBL/GenBank/DDBJ databases">
        <title>Rhizophora mucronata_Transcriptome.</title>
        <authorList>
            <person name="Meera S.P."/>
            <person name="Sreeshan A."/>
            <person name="Augustine A."/>
        </authorList>
    </citation>
    <scope>NUCLEOTIDE SEQUENCE</scope>
    <source>
        <tissue evidence="1">Leaf</tissue>
    </source>
</reference>
<accession>A0A2P2P7Y2</accession>
<proteinExistence type="predicted"/>
<dbReference type="EMBL" id="GGEC01070247">
    <property type="protein sequence ID" value="MBX50731.1"/>
    <property type="molecule type" value="Transcribed_RNA"/>
</dbReference>
<evidence type="ECO:0000313" key="1">
    <source>
        <dbReference type="EMBL" id="MBX50731.1"/>
    </source>
</evidence>
<name>A0A2P2P7Y2_RHIMU</name>
<sequence>MGYLVAMVSWPTILDESTSKPTRINN</sequence>
<dbReference type="AlphaFoldDB" id="A0A2P2P7Y2"/>
<protein>
    <submittedName>
        <fullName evidence="1">Uncharacterized protein</fullName>
    </submittedName>
</protein>